<proteinExistence type="predicted"/>
<dbReference type="EMBL" id="RRYP01007788">
    <property type="protein sequence ID" value="TNV80234.1"/>
    <property type="molecule type" value="Genomic_DNA"/>
</dbReference>
<gene>
    <name evidence="1" type="ORF">FGO68_gene14376</name>
</gene>
<organism evidence="1 2">
    <name type="scientific">Halteria grandinella</name>
    <dbReference type="NCBI Taxonomy" id="5974"/>
    <lineage>
        <taxon>Eukaryota</taxon>
        <taxon>Sar</taxon>
        <taxon>Alveolata</taxon>
        <taxon>Ciliophora</taxon>
        <taxon>Intramacronucleata</taxon>
        <taxon>Spirotrichea</taxon>
        <taxon>Stichotrichia</taxon>
        <taxon>Sporadotrichida</taxon>
        <taxon>Halteriidae</taxon>
        <taxon>Halteria</taxon>
    </lineage>
</organism>
<protein>
    <submittedName>
        <fullName evidence="1">Uncharacterized protein</fullName>
    </submittedName>
</protein>
<dbReference type="AlphaFoldDB" id="A0A8J8NT40"/>
<evidence type="ECO:0000313" key="1">
    <source>
        <dbReference type="EMBL" id="TNV80234.1"/>
    </source>
</evidence>
<keyword evidence="2" id="KW-1185">Reference proteome</keyword>
<accession>A0A8J8NT40</accession>
<dbReference type="Proteomes" id="UP000785679">
    <property type="component" value="Unassembled WGS sequence"/>
</dbReference>
<comment type="caution">
    <text evidence="1">The sequence shown here is derived from an EMBL/GenBank/DDBJ whole genome shotgun (WGS) entry which is preliminary data.</text>
</comment>
<name>A0A8J8NT40_HALGN</name>
<sequence length="75" mass="8674">MNFACHFQRQGASNSPPHAGLGYYLLDFHRQMLSLHSRSVGYPNSGLTRITDNFTRFVELFHPLYLLHQYLGYLG</sequence>
<reference evidence="1" key="1">
    <citation type="submission" date="2019-06" db="EMBL/GenBank/DDBJ databases">
        <authorList>
            <person name="Zheng W."/>
        </authorList>
    </citation>
    <scope>NUCLEOTIDE SEQUENCE</scope>
    <source>
        <strain evidence="1">QDHG01</strain>
    </source>
</reference>
<evidence type="ECO:0000313" key="2">
    <source>
        <dbReference type="Proteomes" id="UP000785679"/>
    </source>
</evidence>